<accession>A0ABV3R3J1</accession>
<comment type="caution">
    <text evidence="2">The sequence shown here is derived from an EMBL/GenBank/DDBJ whole genome shotgun (WGS) entry which is preliminary data.</text>
</comment>
<evidence type="ECO:0000313" key="3">
    <source>
        <dbReference type="Proteomes" id="UP001556196"/>
    </source>
</evidence>
<proteinExistence type="predicted"/>
<protein>
    <submittedName>
        <fullName evidence="2">Uncharacterized protein</fullName>
    </submittedName>
</protein>
<dbReference type="Proteomes" id="UP001556196">
    <property type="component" value="Unassembled WGS sequence"/>
</dbReference>
<evidence type="ECO:0000313" key="2">
    <source>
        <dbReference type="EMBL" id="MEW9807823.1"/>
    </source>
</evidence>
<keyword evidence="3" id="KW-1185">Reference proteome</keyword>
<reference evidence="2 3" key="1">
    <citation type="submission" date="2024-06" db="EMBL/GenBank/DDBJ databases">
        <authorList>
            <person name="Tuo L."/>
        </authorList>
    </citation>
    <scope>NUCLEOTIDE SEQUENCE [LARGE SCALE GENOMIC DNA]</scope>
    <source>
        <strain evidence="2 3">ZMM04-5</strain>
    </source>
</reference>
<dbReference type="RefSeq" id="WP_367725006.1">
    <property type="nucleotide sequence ID" value="NZ_JBFOCI010000005.1"/>
</dbReference>
<sequence length="219" mass="24636">MGKNHLQGPARVPGAATETLVHSPGRKDKKPAPSRSRPDQSSPARSRLGNPFPAGLRPVLVDETLAADTDVEAAWSRNDYAPGAPQHYLHVRPAAEWPRLDLHLARRRPHETDEQYAIYRRCFERFTCAHAVWLGLCQRICTGLGNHRACREGACRRNGVCAGVRDQTRYWLPLLVYPPCVPLDREIMETYREEIKAEVRRLVGRDQAPLPVARPAKTA</sequence>
<feature type="region of interest" description="Disordered" evidence="1">
    <location>
        <begin position="1"/>
        <end position="53"/>
    </location>
</feature>
<name>A0ABV3R3J1_9HYPH</name>
<gene>
    <name evidence="2" type="ORF">ABUE31_17680</name>
</gene>
<evidence type="ECO:0000256" key="1">
    <source>
        <dbReference type="SAM" id="MobiDB-lite"/>
    </source>
</evidence>
<organism evidence="2 3">
    <name type="scientific">Mesorhizobium marinum</name>
    <dbReference type="NCBI Taxonomy" id="3228790"/>
    <lineage>
        <taxon>Bacteria</taxon>
        <taxon>Pseudomonadati</taxon>
        <taxon>Pseudomonadota</taxon>
        <taxon>Alphaproteobacteria</taxon>
        <taxon>Hyphomicrobiales</taxon>
        <taxon>Phyllobacteriaceae</taxon>
        <taxon>Mesorhizobium</taxon>
    </lineage>
</organism>
<dbReference type="EMBL" id="JBFOCI010000005">
    <property type="protein sequence ID" value="MEW9807823.1"/>
    <property type="molecule type" value="Genomic_DNA"/>
</dbReference>